<dbReference type="GO" id="GO:0003700">
    <property type="term" value="F:DNA-binding transcription factor activity"/>
    <property type="evidence" value="ECO:0007669"/>
    <property type="project" value="Ensembl"/>
</dbReference>
<feature type="compositionally biased region" description="Basic and acidic residues" evidence="11">
    <location>
        <begin position="160"/>
        <end position="174"/>
    </location>
</feature>
<organism evidence="12 13">
    <name type="scientific">Meleagris gallopavo</name>
    <name type="common">Wild turkey</name>
    <dbReference type="NCBI Taxonomy" id="9103"/>
    <lineage>
        <taxon>Eukaryota</taxon>
        <taxon>Metazoa</taxon>
        <taxon>Chordata</taxon>
        <taxon>Craniata</taxon>
        <taxon>Vertebrata</taxon>
        <taxon>Euteleostomi</taxon>
        <taxon>Archelosauria</taxon>
        <taxon>Archosauria</taxon>
        <taxon>Dinosauria</taxon>
        <taxon>Saurischia</taxon>
        <taxon>Theropoda</taxon>
        <taxon>Coelurosauria</taxon>
        <taxon>Aves</taxon>
        <taxon>Neognathae</taxon>
        <taxon>Galloanserae</taxon>
        <taxon>Galliformes</taxon>
        <taxon>Phasianidae</taxon>
        <taxon>Meleagridinae</taxon>
        <taxon>Meleagris</taxon>
    </lineage>
</organism>
<dbReference type="GO" id="GO:0045944">
    <property type="term" value="P:positive regulation of transcription by RNA polymerase II"/>
    <property type="evidence" value="ECO:0007669"/>
    <property type="project" value="Ensembl"/>
</dbReference>
<evidence type="ECO:0000256" key="4">
    <source>
        <dbReference type="ARBA" id="ARBA00023125"/>
    </source>
</evidence>
<dbReference type="Proteomes" id="UP000001645">
    <property type="component" value="Chromosome Z"/>
</dbReference>
<keyword evidence="3" id="KW-0805">Transcription regulation</keyword>
<dbReference type="InterPro" id="IPR028128">
    <property type="entry name" value="Vasculin_fam"/>
</dbReference>
<evidence type="ECO:0000313" key="13">
    <source>
        <dbReference type="Proteomes" id="UP000001645"/>
    </source>
</evidence>
<dbReference type="AlphaFoldDB" id="A0A803YQZ1"/>
<feature type="compositionally biased region" description="Acidic residues" evidence="11">
    <location>
        <begin position="487"/>
        <end position="504"/>
    </location>
</feature>
<protein>
    <recommendedName>
        <fullName evidence="9">Vasculin</fullName>
    </recommendedName>
    <alternativeName>
        <fullName evidence="10">GC-rich promoter-binding protein 1</fullName>
    </alternativeName>
</protein>
<evidence type="ECO:0000256" key="5">
    <source>
        <dbReference type="ARBA" id="ARBA00023159"/>
    </source>
</evidence>
<accession>A0A803YQZ1</accession>
<name>A0A803YQZ1_MELGA</name>
<evidence type="ECO:0000256" key="11">
    <source>
        <dbReference type="SAM" id="MobiDB-lite"/>
    </source>
</evidence>
<evidence type="ECO:0000256" key="7">
    <source>
        <dbReference type="ARBA" id="ARBA00023242"/>
    </source>
</evidence>
<feature type="compositionally biased region" description="Polar residues" evidence="11">
    <location>
        <begin position="114"/>
        <end position="124"/>
    </location>
</feature>
<keyword evidence="5" id="KW-0010">Activator</keyword>
<gene>
    <name evidence="12" type="primary">GPBP1</name>
</gene>
<keyword evidence="7" id="KW-0539">Nucleus</keyword>
<comment type="similarity">
    <text evidence="2">Belongs to the vasculin family.</text>
</comment>
<evidence type="ECO:0000256" key="6">
    <source>
        <dbReference type="ARBA" id="ARBA00023163"/>
    </source>
</evidence>
<keyword evidence="6" id="KW-0804">Transcription</keyword>
<evidence type="ECO:0000256" key="3">
    <source>
        <dbReference type="ARBA" id="ARBA00023015"/>
    </source>
</evidence>
<sequence>MSNSYECSFNKNLGFYLKENKLEKYKSRGTNTLCGPLGLGLHLTELILLKRKLRWTEQLNSKSSLNFEKHSENFSWTENRYEANRRRHNSSDGFDPNTGRPNGGHFGRKEKNGWRSQGRNGTENINHRGGYHGGGSRSRASTFHCGKSQGLHENNVPDNDPGKKEEKEVPKQFEAEDFPSLNPEYEREPNQNKSLAAGVWEYPLNPKSRSPRMLVIKKGSTKELQISGFPVVGNLHSQPVKNGTGTNVYKGLVPKPATPSAKHTQWKSQAKENKIVNPFPLESSYGSGNFSPFKSIAKAFPVSQNSVRECNRSNSSSPVDKVGQPRLTKLTRTRTDKKSEFLKALKQDRVEEEHENVGQEKDGDSLNLHNSNSSHHERDINRNFENEIPQQNGNASITSQQVIRSSAFPQANILSSSLEAEHRLLKEMGWQEDSENDEIYAPLTEDEMREFQVISEQLRKNGLRKNGLICNFKFSPWKNSTFTPALENEDSETSSSDTSDDDDV</sequence>
<evidence type="ECO:0000256" key="8">
    <source>
        <dbReference type="ARBA" id="ARBA00037303"/>
    </source>
</evidence>
<reference evidence="12" key="2">
    <citation type="submission" date="2025-08" db="UniProtKB">
        <authorList>
            <consortium name="Ensembl"/>
        </authorList>
    </citation>
    <scope>IDENTIFICATION</scope>
</reference>
<evidence type="ECO:0000256" key="2">
    <source>
        <dbReference type="ARBA" id="ARBA00010099"/>
    </source>
</evidence>
<dbReference type="PANTHER" id="PTHR14339">
    <property type="entry name" value="VASCULIN"/>
    <property type="match status" value="1"/>
</dbReference>
<feature type="compositionally biased region" description="Basic and acidic residues" evidence="11">
    <location>
        <begin position="333"/>
        <end position="364"/>
    </location>
</feature>
<comment type="function">
    <text evidence="8">Functions as a GC-rich promoter-specific transactivating transcription factor.</text>
</comment>
<keyword evidence="4" id="KW-0238">DNA-binding</keyword>
<dbReference type="Pfam" id="PF15337">
    <property type="entry name" value="Vasculin"/>
    <property type="match status" value="1"/>
</dbReference>
<feature type="region of interest" description="Disordered" evidence="11">
    <location>
        <begin position="85"/>
        <end position="190"/>
    </location>
</feature>
<feature type="region of interest" description="Disordered" evidence="11">
    <location>
        <begin position="308"/>
        <end position="377"/>
    </location>
</feature>
<dbReference type="OrthoDB" id="8741226at2759"/>
<proteinExistence type="inferred from homology"/>
<dbReference type="GO" id="GO:0003677">
    <property type="term" value="F:DNA binding"/>
    <property type="evidence" value="ECO:0007669"/>
    <property type="project" value="UniProtKB-KW"/>
</dbReference>
<evidence type="ECO:0000256" key="9">
    <source>
        <dbReference type="ARBA" id="ARBA00039412"/>
    </source>
</evidence>
<feature type="compositionally biased region" description="Polar residues" evidence="11">
    <location>
        <begin position="308"/>
        <end position="318"/>
    </location>
</feature>
<dbReference type="GO" id="GO:0005886">
    <property type="term" value="C:plasma membrane"/>
    <property type="evidence" value="ECO:0007669"/>
    <property type="project" value="Ensembl"/>
</dbReference>
<dbReference type="GeneTree" id="ENSGT00420000029753"/>
<dbReference type="Ensembl" id="ENSMGAT00000027151.1">
    <property type="protein sequence ID" value="ENSMGAP00000034189.1"/>
    <property type="gene ID" value="ENSMGAG00000009600.3"/>
</dbReference>
<reference evidence="12 13" key="1">
    <citation type="journal article" date="2010" name="PLoS Biol.">
        <title>Multi-platform next-generation sequencing of the domestic turkey (Meleagris gallopavo): genome assembly and analysis.</title>
        <authorList>
            <person name="Dalloul R.A."/>
            <person name="Long J.A."/>
            <person name="Zimin A.V."/>
            <person name="Aslam L."/>
            <person name="Beal K."/>
            <person name="Blomberg L.A."/>
            <person name="Bouffard P."/>
            <person name="Burt D.W."/>
            <person name="Crasta O."/>
            <person name="Crooijmans R.P."/>
            <person name="Cooper K."/>
            <person name="Coulombe R.A."/>
            <person name="De S."/>
            <person name="Delany M.E."/>
            <person name="Dodgson J.B."/>
            <person name="Dong J.J."/>
            <person name="Evans C."/>
            <person name="Frederickson K.M."/>
            <person name="Flicek P."/>
            <person name="Florea L."/>
            <person name="Folkerts O."/>
            <person name="Groenen M.A."/>
            <person name="Harkins T.T."/>
            <person name="Herrero J."/>
            <person name="Hoffmann S."/>
            <person name="Megens H.J."/>
            <person name="Jiang A."/>
            <person name="de Jong P."/>
            <person name="Kaiser P."/>
            <person name="Kim H."/>
            <person name="Kim K.W."/>
            <person name="Kim S."/>
            <person name="Langenberger D."/>
            <person name="Lee M.K."/>
            <person name="Lee T."/>
            <person name="Mane S."/>
            <person name="Marcais G."/>
            <person name="Marz M."/>
            <person name="McElroy A.P."/>
            <person name="Modise T."/>
            <person name="Nefedov M."/>
            <person name="Notredame C."/>
            <person name="Paton I.R."/>
            <person name="Payne W.S."/>
            <person name="Pertea G."/>
            <person name="Prickett D."/>
            <person name="Puiu D."/>
            <person name="Qioa D."/>
            <person name="Raineri E."/>
            <person name="Ruffier M."/>
            <person name="Salzberg S.L."/>
            <person name="Schatz M.C."/>
            <person name="Scheuring C."/>
            <person name="Schmidt C.J."/>
            <person name="Schroeder S."/>
            <person name="Searle S.M."/>
            <person name="Smith E.J."/>
            <person name="Smith J."/>
            <person name="Sonstegard T.S."/>
            <person name="Stadler P.F."/>
            <person name="Tafer H."/>
            <person name="Tu Z.J."/>
            <person name="Van Tassell C.P."/>
            <person name="Vilella A.J."/>
            <person name="Williams K.P."/>
            <person name="Yorke J.A."/>
            <person name="Zhang L."/>
            <person name="Zhang H.B."/>
            <person name="Zhang X."/>
            <person name="Zhang Y."/>
            <person name="Reed K.M."/>
        </authorList>
    </citation>
    <scope>NUCLEOTIDE SEQUENCE [LARGE SCALE GENOMIC DNA]</scope>
</reference>
<dbReference type="PANTHER" id="PTHR14339:SF11">
    <property type="entry name" value="VASCULIN"/>
    <property type="match status" value="1"/>
</dbReference>
<dbReference type="InParanoid" id="A0A803YQZ1"/>
<evidence type="ECO:0000313" key="12">
    <source>
        <dbReference type="Ensembl" id="ENSMGAP00000034189.1"/>
    </source>
</evidence>
<dbReference type="GO" id="GO:0005829">
    <property type="term" value="C:cytosol"/>
    <property type="evidence" value="ECO:0007669"/>
    <property type="project" value="Ensembl"/>
</dbReference>
<dbReference type="GO" id="GO:0005634">
    <property type="term" value="C:nucleus"/>
    <property type="evidence" value="ECO:0007669"/>
    <property type="project" value="UniProtKB-SubCell"/>
</dbReference>
<reference evidence="12" key="3">
    <citation type="submission" date="2025-09" db="UniProtKB">
        <authorList>
            <consortium name="Ensembl"/>
        </authorList>
    </citation>
    <scope>IDENTIFICATION</scope>
</reference>
<feature type="region of interest" description="Disordered" evidence="11">
    <location>
        <begin position="478"/>
        <end position="504"/>
    </location>
</feature>
<dbReference type="GO" id="GO:0003723">
    <property type="term" value="F:RNA binding"/>
    <property type="evidence" value="ECO:0007669"/>
    <property type="project" value="InterPro"/>
</dbReference>
<keyword evidence="13" id="KW-1185">Reference proteome</keyword>
<evidence type="ECO:0000256" key="1">
    <source>
        <dbReference type="ARBA" id="ARBA00004123"/>
    </source>
</evidence>
<comment type="subcellular location">
    <subcellularLocation>
        <location evidence="1">Nucleus</location>
    </subcellularLocation>
</comment>
<dbReference type="Bgee" id="ENSMGAG00000009600">
    <property type="expression patterns" value="Expressed in breast and 17 other cell types or tissues"/>
</dbReference>
<evidence type="ECO:0000256" key="10">
    <source>
        <dbReference type="ARBA" id="ARBA00041530"/>
    </source>
</evidence>
<dbReference type="GO" id="GO:0006351">
    <property type="term" value="P:DNA-templated transcription"/>
    <property type="evidence" value="ECO:0007669"/>
    <property type="project" value="InterPro"/>
</dbReference>